<reference evidence="3" key="1">
    <citation type="journal article" date="2019" name="Int. J. Syst. Evol. Microbiol.">
        <title>The Global Catalogue of Microorganisms (GCM) 10K type strain sequencing project: providing services to taxonomists for standard genome sequencing and annotation.</title>
        <authorList>
            <consortium name="The Broad Institute Genomics Platform"/>
            <consortium name="The Broad Institute Genome Sequencing Center for Infectious Disease"/>
            <person name="Wu L."/>
            <person name="Ma J."/>
        </authorList>
    </citation>
    <scope>NUCLEOTIDE SEQUENCE [LARGE SCALE GENOMIC DNA]</scope>
    <source>
        <strain evidence="3">JCM 17979</strain>
    </source>
</reference>
<gene>
    <name evidence="2" type="ORF">GCM10023200_07750</name>
</gene>
<evidence type="ECO:0000259" key="1">
    <source>
        <dbReference type="Pfam" id="PF13460"/>
    </source>
</evidence>
<comment type="caution">
    <text evidence="2">The sequence shown here is derived from an EMBL/GenBank/DDBJ whole genome shotgun (WGS) entry which is preliminary data.</text>
</comment>
<dbReference type="SUPFAM" id="SSF51735">
    <property type="entry name" value="NAD(P)-binding Rossmann-fold domains"/>
    <property type="match status" value="1"/>
</dbReference>
<evidence type="ECO:0000313" key="3">
    <source>
        <dbReference type="Proteomes" id="UP001500928"/>
    </source>
</evidence>
<dbReference type="Gene3D" id="3.90.25.10">
    <property type="entry name" value="UDP-galactose 4-epimerase, domain 1"/>
    <property type="match status" value="1"/>
</dbReference>
<protein>
    <submittedName>
        <fullName evidence="2">NAD(P)H-binding protein</fullName>
    </submittedName>
</protein>
<dbReference type="Pfam" id="PF13460">
    <property type="entry name" value="NAD_binding_10"/>
    <property type="match status" value="1"/>
</dbReference>
<dbReference type="InterPro" id="IPR051604">
    <property type="entry name" value="Ergot_Alk_Oxidoreductase"/>
</dbReference>
<proteinExistence type="predicted"/>
<dbReference type="Proteomes" id="UP001500928">
    <property type="component" value="Unassembled WGS sequence"/>
</dbReference>
<name>A0ABP9A9Z9_9PSEU</name>
<feature type="domain" description="NAD(P)-binding" evidence="1">
    <location>
        <begin position="6"/>
        <end position="175"/>
    </location>
</feature>
<evidence type="ECO:0000313" key="2">
    <source>
        <dbReference type="EMBL" id="GAA4777355.1"/>
    </source>
</evidence>
<dbReference type="Gene3D" id="3.40.50.720">
    <property type="entry name" value="NAD(P)-binding Rossmann-like Domain"/>
    <property type="match status" value="1"/>
</dbReference>
<sequence length="274" mass="28280">MILVTGARGRVGRAVLDALLAAGVPAGDLRATGRDPALLDLPDGVAGVALDLADPASVAAACEGVDQAFLYPRGGPEVADAAVAAGVGHAVLLSSLSVLDDDPDDHIGAMHRAAEQHLVDADLTVTLLRPGAFATNTLDWADGVRAGTVELPYPDSHVTPIHEDDIADVAVDALTGGPTRGTAPSLTGPASLSFREQVAVLAAEAGRPVDVVALSAQQYRDRMGRAPAWVADTLLRLWAATDGVPQPVADVERLLGKPGRTFAQWAHDHRDSFA</sequence>
<dbReference type="PANTHER" id="PTHR43162:SF1">
    <property type="entry name" value="PRESTALK A DIFFERENTIATION PROTEIN A"/>
    <property type="match status" value="1"/>
</dbReference>
<dbReference type="PANTHER" id="PTHR43162">
    <property type="match status" value="1"/>
</dbReference>
<dbReference type="InterPro" id="IPR016040">
    <property type="entry name" value="NAD(P)-bd_dom"/>
</dbReference>
<dbReference type="RefSeq" id="WP_345411097.1">
    <property type="nucleotide sequence ID" value="NZ_BAABHO010000004.1"/>
</dbReference>
<keyword evidence="3" id="KW-1185">Reference proteome</keyword>
<dbReference type="EMBL" id="BAABHO010000004">
    <property type="protein sequence ID" value="GAA4777355.1"/>
    <property type="molecule type" value="Genomic_DNA"/>
</dbReference>
<dbReference type="InterPro" id="IPR036291">
    <property type="entry name" value="NAD(P)-bd_dom_sf"/>
</dbReference>
<accession>A0ABP9A9Z9</accession>
<organism evidence="2 3">
    <name type="scientific">Actinomycetospora chlora</name>
    <dbReference type="NCBI Taxonomy" id="663608"/>
    <lineage>
        <taxon>Bacteria</taxon>
        <taxon>Bacillati</taxon>
        <taxon>Actinomycetota</taxon>
        <taxon>Actinomycetes</taxon>
        <taxon>Pseudonocardiales</taxon>
        <taxon>Pseudonocardiaceae</taxon>
        <taxon>Actinomycetospora</taxon>
    </lineage>
</organism>